<dbReference type="RefSeq" id="WP_089891589.1">
    <property type="nucleotide sequence ID" value="NZ_FNGV01000008.1"/>
</dbReference>
<dbReference type="NCBIfam" id="TIGR02246">
    <property type="entry name" value="SgcJ/EcaC family oxidoreductase"/>
    <property type="match status" value="1"/>
</dbReference>
<evidence type="ECO:0000256" key="1">
    <source>
        <dbReference type="SAM" id="SignalP"/>
    </source>
</evidence>
<dbReference type="Proteomes" id="UP000199440">
    <property type="component" value="Unassembled WGS sequence"/>
</dbReference>
<dbReference type="InterPro" id="IPR011944">
    <property type="entry name" value="Steroid_delta5-4_isomerase"/>
</dbReference>
<feature type="domain" description="DUF4440" evidence="2">
    <location>
        <begin position="38"/>
        <end position="139"/>
    </location>
</feature>
<evidence type="ECO:0000259" key="2">
    <source>
        <dbReference type="Pfam" id="PF14534"/>
    </source>
</evidence>
<accession>A0A1G9SZ84</accession>
<keyword evidence="4" id="KW-1185">Reference proteome</keyword>
<sequence>MKKQLIWALCTMFLLTGTYAQETKTQIKQEKAITVLIAEYAQVRETKDTVALKQLLTTEIDQLVSTGEWRRGKKGALEGMMRSSNSNPGSRTLTVDYIRFLNTDTAIVDARYEIQNTDGSTRKMWSTFIVAYEEGRWKITAIRNMLPKE</sequence>
<dbReference type="STRING" id="192904.SAMN04488514_108141"/>
<feature type="signal peptide" evidence="1">
    <location>
        <begin position="1"/>
        <end position="20"/>
    </location>
</feature>
<feature type="chain" id="PRO_5011781833" description="DUF4440 domain-containing protein" evidence="1">
    <location>
        <begin position="21"/>
        <end position="149"/>
    </location>
</feature>
<reference evidence="3 4" key="1">
    <citation type="submission" date="2016-10" db="EMBL/GenBank/DDBJ databases">
        <authorList>
            <person name="de Groot N.N."/>
        </authorList>
    </citation>
    <scope>NUCLEOTIDE SEQUENCE [LARGE SCALE GENOMIC DNA]</scope>
    <source>
        <strain evidence="3 4">DSM 19886</strain>
    </source>
</reference>
<evidence type="ECO:0000313" key="4">
    <source>
        <dbReference type="Proteomes" id="UP000199440"/>
    </source>
</evidence>
<dbReference type="Pfam" id="PF14534">
    <property type="entry name" value="DUF4440"/>
    <property type="match status" value="1"/>
</dbReference>
<dbReference type="AlphaFoldDB" id="A0A1G9SZ84"/>
<dbReference type="Gene3D" id="3.10.450.50">
    <property type="match status" value="1"/>
</dbReference>
<dbReference type="OrthoDB" id="1444594at2"/>
<keyword evidence="1" id="KW-0732">Signal</keyword>
<protein>
    <recommendedName>
        <fullName evidence="2">DUF4440 domain-containing protein</fullName>
    </recommendedName>
</protein>
<dbReference type="InterPro" id="IPR027843">
    <property type="entry name" value="DUF4440"/>
</dbReference>
<organism evidence="3 4">
    <name type="scientific">Kriegella aquimaris</name>
    <dbReference type="NCBI Taxonomy" id="192904"/>
    <lineage>
        <taxon>Bacteria</taxon>
        <taxon>Pseudomonadati</taxon>
        <taxon>Bacteroidota</taxon>
        <taxon>Flavobacteriia</taxon>
        <taxon>Flavobacteriales</taxon>
        <taxon>Flavobacteriaceae</taxon>
        <taxon>Kriegella</taxon>
    </lineage>
</organism>
<evidence type="ECO:0000313" key="3">
    <source>
        <dbReference type="EMBL" id="SDM40165.1"/>
    </source>
</evidence>
<name>A0A1G9SZ84_9FLAO</name>
<dbReference type="EMBL" id="FNGV01000008">
    <property type="protein sequence ID" value="SDM40165.1"/>
    <property type="molecule type" value="Genomic_DNA"/>
</dbReference>
<dbReference type="InterPro" id="IPR032710">
    <property type="entry name" value="NTF2-like_dom_sf"/>
</dbReference>
<gene>
    <name evidence="3" type="ORF">SAMN04488514_108141</name>
</gene>
<proteinExistence type="predicted"/>
<dbReference type="SUPFAM" id="SSF54427">
    <property type="entry name" value="NTF2-like"/>
    <property type="match status" value="1"/>
</dbReference>